<gene>
    <name evidence="1" type="ORF">EXN23_01910</name>
</gene>
<accession>A0ABY3BWS0</accession>
<dbReference type="RefSeq" id="WP_142911663.1">
    <property type="nucleotide sequence ID" value="NZ_SGNZ01000001.1"/>
</dbReference>
<dbReference type="Proteomes" id="UP000319481">
    <property type="component" value="Unassembled WGS sequence"/>
</dbReference>
<dbReference type="EMBL" id="SGNZ01000001">
    <property type="protein sequence ID" value="TRA97013.1"/>
    <property type="molecule type" value="Genomic_DNA"/>
</dbReference>
<proteinExistence type="predicted"/>
<evidence type="ECO:0000313" key="2">
    <source>
        <dbReference type="Proteomes" id="UP000319481"/>
    </source>
</evidence>
<organism evidence="1 2">
    <name type="scientific">Agrobacterium salinitolerans</name>
    <dbReference type="NCBI Taxonomy" id="1183413"/>
    <lineage>
        <taxon>Bacteria</taxon>
        <taxon>Pseudomonadati</taxon>
        <taxon>Pseudomonadota</taxon>
        <taxon>Alphaproteobacteria</taxon>
        <taxon>Hyphomicrobiales</taxon>
        <taxon>Rhizobiaceae</taxon>
        <taxon>Rhizobium/Agrobacterium group</taxon>
        <taxon>Agrobacterium</taxon>
    </lineage>
</organism>
<reference evidence="1 2" key="1">
    <citation type="journal article" date="2019" name="Appl. Microbiol. Biotechnol.">
        <title>Differential efficiency of wild type rhizogenic strains for rol gene transformation of plants.</title>
        <authorList>
            <person name="Desmet S."/>
            <person name="De Keyser E."/>
            <person name="Van Vaerenbergh J."/>
            <person name="Baeyen S."/>
            <person name="Van Huylenbroeck J."/>
            <person name="Geelen D."/>
            <person name="Dhooghe E."/>
        </authorList>
    </citation>
    <scope>NUCLEOTIDE SEQUENCE [LARGE SCALE GENOMIC DNA]</scope>
    <source>
        <strain evidence="1 2">GBBC3283</strain>
    </source>
</reference>
<sequence>MSLALHDLSEGLLALKNDLGVFNEADDAETVEVDAAEMKKVCLVIDALHRLAVLMETELGVFRSVEAGRTVREAIEQLSIQQLRSLMPEADGNIIRPNFGGKKNDGEA</sequence>
<name>A0ABY3BWS0_9HYPH</name>
<evidence type="ECO:0000313" key="1">
    <source>
        <dbReference type="EMBL" id="TRA97013.1"/>
    </source>
</evidence>
<keyword evidence="2" id="KW-1185">Reference proteome</keyword>
<protein>
    <submittedName>
        <fullName evidence="1">Uncharacterized protein</fullName>
    </submittedName>
</protein>
<comment type="caution">
    <text evidence="1">The sequence shown here is derived from an EMBL/GenBank/DDBJ whole genome shotgun (WGS) entry which is preliminary data.</text>
</comment>